<keyword evidence="4" id="KW-0720">Serine protease</keyword>
<dbReference type="Proteomes" id="UP000001260">
    <property type="component" value="Chromosome"/>
</dbReference>
<evidence type="ECO:0000259" key="6">
    <source>
        <dbReference type="Pfam" id="PF01343"/>
    </source>
</evidence>
<evidence type="ECO:0000256" key="2">
    <source>
        <dbReference type="ARBA" id="ARBA00022670"/>
    </source>
</evidence>
<keyword evidence="5" id="KW-0472">Membrane</keyword>
<dbReference type="Gene3D" id="3.90.226.10">
    <property type="entry name" value="2-enoyl-CoA Hydratase, Chain A, domain 1"/>
    <property type="match status" value="1"/>
</dbReference>
<dbReference type="PANTHER" id="PTHR42987">
    <property type="entry name" value="PEPTIDASE S49"/>
    <property type="match status" value="1"/>
</dbReference>
<name>Q252Y7_CHLFF</name>
<keyword evidence="2 7" id="KW-0645">Protease</keyword>
<proteinExistence type="inferred from homology"/>
<evidence type="ECO:0000313" key="8">
    <source>
        <dbReference type="Proteomes" id="UP000001260"/>
    </source>
</evidence>
<dbReference type="GO" id="GO:0008236">
    <property type="term" value="F:serine-type peptidase activity"/>
    <property type="evidence" value="ECO:0007669"/>
    <property type="project" value="UniProtKB-KW"/>
</dbReference>
<dbReference type="PANTHER" id="PTHR42987:SF4">
    <property type="entry name" value="PROTEASE SOHB-RELATED"/>
    <property type="match status" value="1"/>
</dbReference>
<keyword evidence="5" id="KW-1133">Transmembrane helix</keyword>
<dbReference type="InterPro" id="IPR002142">
    <property type="entry name" value="Peptidase_S49"/>
</dbReference>
<dbReference type="KEGG" id="cfe:CF0879"/>
<dbReference type="Pfam" id="PF01343">
    <property type="entry name" value="Peptidase_S49"/>
    <property type="match status" value="1"/>
</dbReference>
<dbReference type="AlphaFoldDB" id="Q252Y7"/>
<dbReference type="eggNOG" id="COG0616">
    <property type="taxonomic scope" value="Bacteria"/>
</dbReference>
<dbReference type="SUPFAM" id="SSF52096">
    <property type="entry name" value="ClpP/crotonase"/>
    <property type="match status" value="1"/>
</dbReference>
<dbReference type="InterPro" id="IPR029045">
    <property type="entry name" value="ClpP/crotonase-like_dom_sf"/>
</dbReference>
<dbReference type="HOGENOM" id="CLU_046540_0_1_0"/>
<evidence type="ECO:0000256" key="1">
    <source>
        <dbReference type="ARBA" id="ARBA00008683"/>
    </source>
</evidence>
<dbReference type="EMBL" id="AP006861">
    <property type="protein sequence ID" value="BAE81651.1"/>
    <property type="molecule type" value="Genomic_DNA"/>
</dbReference>
<evidence type="ECO:0000256" key="4">
    <source>
        <dbReference type="ARBA" id="ARBA00022825"/>
    </source>
</evidence>
<dbReference type="InterPro" id="IPR047272">
    <property type="entry name" value="S49_SppA_C"/>
</dbReference>
<gene>
    <name evidence="7" type="primary">sppA</name>
    <name evidence="7" type="ordered locus">CF0879</name>
</gene>
<comment type="similarity">
    <text evidence="1">Belongs to the peptidase S49 family.</text>
</comment>
<accession>Q252Y7</accession>
<feature type="transmembrane region" description="Helical" evidence="5">
    <location>
        <begin position="12"/>
        <end position="39"/>
    </location>
</feature>
<keyword evidence="8" id="KW-1185">Reference proteome</keyword>
<evidence type="ECO:0000313" key="7">
    <source>
        <dbReference type="EMBL" id="BAE81651.1"/>
    </source>
</evidence>
<keyword evidence="5" id="KW-0812">Transmembrane</keyword>
<protein>
    <submittedName>
        <fullName evidence="7">Periplasmic serine proteases IV</fullName>
    </submittedName>
</protein>
<dbReference type="GO" id="GO:0006508">
    <property type="term" value="P:proteolysis"/>
    <property type="evidence" value="ECO:0007669"/>
    <property type="project" value="UniProtKB-KW"/>
</dbReference>
<reference evidence="7 8" key="1">
    <citation type="journal article" date="2006" name="DNA Res.">
        <title>Genome sequence of the cat pathogen, Chlamydophila felis.</title>
        <authorList>
            <person name="Azuma Y."/>
            <person name="Hirakawa H."/>
            <person name="Yamashita A."/>
            <person name="Cai Y."/>
            <person name="Rahman M.A."/>
            <person name="Suzuki H."/>
            <person name="Mitaku S."/>
            <person name="Toh H."/>
            <person name="Goto S."/>
            <person name="Murakami T."/>
            <person name="Sugi K."/>
            <person name="Hayashi H."/>
            <person name="Fukushi H."/>
            <person name="Hattori M."/>
            <person name="Kuhara S."/>
            <person name="Shirai M."/>
        </authorList>
    </citation>
    <scope>NUCLEOTIDE SEQUENCE [LARGE SCALE GENOMIC DNA]</scope>
    <source>
        <strain evidence="7 8">Fe/C-56</strain>
    </source>
</reference>
<dbReference type="CDD" id="cd07023">
    <property type="entry name" value="S49_Sppa_N_C"/>
    <property type="match status" value="1"/>
</dbReference>
<evidence type="ECO:0000256" key="3">
    <source>
        <dbReference type="ARBA" id="ARBA00022801"/>
    </source>
</evidence>
<evidence type="ECO:0000256" key="5">
    <source>
        <dbReference type="SAM" id="Phobius"/>
    </source>
</evidence>
<keyword evidence="3" id="KW-0378">Hydrolase</keyword>
<feature type="domain" description="Peptidase S49" evidence="6">
    <location>
        <begin position="134"/>
        <end position="278"/>
    </location>
</feature>
<sequence length="338" mass="37366">MLRVFMKTFWHFLSKGFLAIVGLSLGVILAFLVTVMLVVSTSGMNDSQFVNMPDARGEVKDLGKDAPIIAVLEMKDVISSAKHTARILQDAITTLDSAPYKDRVKGIIIDMDCPGGEVFEIARTYSVIQFWKQRTNCPIYVFVNGLCASGGYYVACAADKIYSTSSSLIGSVGVLSGPYFNVKEGLSRYGVQSDLLTAGKDKAPMNPYTEWTTKDREIRQEVINYLYGQFVDVVVTNRPLLTKDKLVSVLGARLYSPEKALEEGYVDVVNVTKQQVIQDLVSDCKIENNYRVIGLGSDGWLKKVMSSITNSPLITGKIQHELLPNLENSTSTFYYLAS</sequence>
<organism evidence="7 8">
    <name type="scientific">Chlamydia felis (strain Fe/C-56)</name>
    <name type="common">Chlamydophila felis</name>
    <dbReference type="NCBI Taxonomy" id="264202"/>
    <lineage>
        <taxon>Bacteria</taxon>
        <taxon>Pseudomonadati</taxon>
        <taxon>Chlamydiota</taxon>
        <taxon>Chlamydiia</taxon>
        <taxon>Chlamydiales</taxon>
        <taxon>Chlamydiaceae</taxon>
        <taxon>Chlamydia/Chlamydophila group</taxon>
        <taxon>Chlamydia</taxon>
    </lineage>
</organism>
<dbReference type="STRING" id="264202.CF0879"/>